<evidence type="ECO:0000256" key="2">
    <source>
        <dbReference type="ARBA" id="ARBA00022723"/>
    </source>
</evidence>
<comment type="similarity">
    <text evidence="1">Belongs to the bacterial solute-binding protein ModA family.</text>
</comment>
<evidence type="ECO:0000256" key="3">
    <source>
        <dbReference type="ARBA" id="ARBA00022729"/>
    </source>
</evidence>
<dbReference type="PANTHER" id="PTHR30632">
    <property type="entry name" value="MOLYBDATE-BINDING PERIPLASMIC PROTEIN"/>
    <property type="match status" value="1"/>
</dbReference>
<feature type="binding site" evidence="4">
    <location>
        <position position="207"/>
    </location>
    <ligand>
        <name>molybdate</name>
        <dbReference type="ChEBI" id="CHEBI:36264"/>
    </ligand>
</feature>
<keyword evidence="4" id="KW-0500">Molybdenum</keyword>
<dbReference type="AlphaFoldDB" id="A0A948T328"/>
<feature type="binding site" evidence="4">
    <location>
        <position position="69"/>
    </location>
    <ligand>
        <name>molybdate</name>
        <dbReference type="ChEBI" id="CHEBI:36264"/>
    </ligand>
</feature>
<reference evidence="6" key="1">
    <citation type="journal article" date="2021" name="PeerJ">
        <title>Extensive microbial diversity within the chicken gut microbiome revealed by metagenomics and culture.</title>
        <authorList>
            <person name="Gilroy R."/>
            <person name="Ravi A."/>
            <person name="Getino M."/>
            <person name="Pursley I."/>
            <person name="Horton D.L."/>
            <person name="Alikhan N.F."/>
            <person name="Baker D."/>
            <person name="Gharbi K."/>
            <person name="Hall N."/>
            <person name="Watson M."/>
            <person name="Adriaenssens E.M."/>
            <person name="Foster-Nyarko E."/>
            <person name="Jarju S."/>
            <person name="Secka A."/>
            <person name="Antonio M."/>
            <person name="Oren A."/>
            <person name="Chaudhuri R.R."/>
            <person name="La Ragione R."/>
            <person name="Hildebrand F."/>
            <person name="Pallen M.J."/>
        </authorList>
    </citation>
    <scope>NUCLEOTIDE SEQUENCE</scope>
    <source>
        <strain evidence="6">B5_2728</strain>
    </source>
</reference>
<protein>
    <submittedName>
        <fullName evidence="6">Molybdate ABC transporter substrate-binding protein</fullName>
    </submittedName>
</protein>
<reference evidence="6" key="2">
    <citation type="submission" date="2021-04" db="EMBL/GenBank/DDBJ databases">
        <authorList>
            <person name="Gilroy R."/>
        </authorList>
    </citation>
    <scope>NUCLEOTIDE SEQUENCE</scope>
    <source>
        <strain evidence="6">B5_2728</strain>
    </source>
</reference>
<dbReference type="Proteomes" id="UP000713596">
    <property type="component" value="Unassembled WGS sequence"/>
</dbReference>
<feature type="binding site" evidence="4">
    <location>
        <position position="189"/>
    </location>
    <ligand>
        <name>molybdate</name>
        <dbReference type="ChEBI" id="CHEBI:36264"/>
    </ligand>
</feature>
<dbReference type="PANTHER" id="PTHR30632:SF0">
    <property type="entry name" value="SULFATE-BINDING PROTEIN"/>
    <property type="match status" value="1"/>
</dbReference>
<dbReference type="GO" id="GO:0046872">
    <property type="term" value="F:metal ion binding"/>
    <property type="evidence" value="ECO:0007669"/>
    <property type="project" value="UniProtKB-KW"/>
</dbReference>
<dbReference type="GO" id="GO:0015689">
    <property type="term" value="P:molybdate ion transport"/>
    <property type="evidence" value="ECO:0007669"/>
    <property type="project" value="InterPro"/>
</dbReference>
<proteinExistence type="inferred from homology"/>
<evidence type="ECO:0000256" key="5">
    <source>
        <dbReference type="SAM" id="SignalP"/>
    </source>
</evidence>
<evidence type="ECO:0000256" key="4">
    <source>
        <dbReference type="PIRSR" id="PIRSR004846-1"/>
    </source>
</evidence>
<feature type="chain" id="PRO_5039591527" evidence="5">
    <location>
        <begin position="21"/>
        <end position="272"/>
    </location>
</feature>
<dbReference type="SUPFAM" id="SSF53850">
    <property type="entry name" value="Periplasmic binding protein-like II"/>
    <property type="match status" value="1"/>
</dbReference>
<organism evidence="6 7">
    <name type="scientific">Candidatus Allofournierella pullistercoris</name>
    <dbReference type="NCBI Taxonomy" id="2838597"/>
    <lineage>
        <taxon>Bacteria</taxon>
        <taxon>Bacillati</taxon>
        <taxon>Bacillota</taxon>
        <taxon>Clostridia</taxon>
        <taxon>Eubacteriales</taxon>
        <taxon>Oscillospiraceae</taxon>
        <taxon>Allofournierella</taxon>
    </lineage>
</organism>
<keyword evidence="3 5" id="KW-0732">Signal</keyword>
<evidence type="ECO:0000256" key="1">
    <source>
        <dbReference type="ARBA" id="ARBA00009175"/>
    </source>
</evidence>
<dbReference type="InterPro" id="IPR005950">
    <property type="entry name" value="ModA"/>
</dbReference>
<dbReference type="GO" id="GO:0030973">
    <property type="term" value="F:molybdate ion binding"/>
    <property type="evidence" value="ECO:0007669"/>
    <property type="project" value="TreeGrafter"/>
</dbReference>
<dbReference type="PROSITE" id="PS51257">
    <property type="entry name" value="PROKAR_LIPOPROTEIN"/>
    <property type="match status" value="1"/>
</dbReference>
<evidence type="ECO:0000313" key="7">
    <source>
        <dbReference type="Proteomes" id="UP000713596"/>
    </source>
</evidence>
<feature type="binding site" evidence="4">
    <location>
        <position position="41"/>
    </location>
    <ligand>
        <name>molybdate</name>
        <dbReference type="ChEBI" id="CHEBI:36264"/>
    </ligand>
</feature>
<name>A0A948T328_9FIRM</name>
<comment type="caution">
    <text evidence="6">The sequence shown here is derived from an EMBL/GenBank/DDBJ whole genome shotgun (WGS) entry which is preliminary data.</text>
</comment>
<dbReference type="InterPro" id="IPR050682">
    <property type="entry name" value="ModA/WtpA"/>
</dbReference>
<evidence type="ECO:0000313" key="6">
    <source>
        <dbReference type="EMBL" id="MBU3806194.1"/>
    </source>
</evidence>
<accession>A0A948T328</accession>
<dbReference type="Gene3D" id="3.40.190.10">
    <property type="entry name" value="Periplasmic binding protein-like II"/>
    <property type="match status" value="2"/>
</dbReference>
<feature type="binding site" evidence="4">
    <location>
        <position position="160"/>
    </location>
    <ligand>
        <name>molybdate</name>
        <dbReference type="ChEBI" id="CHEBI:36264"/>
    </ligand>
</feature>
<dbReference type="PIRSF" id="PIRSF004846">
    <property type="entry name" value="ModA"/>
    <property type="match status" value="1"/>
</dbReference>
<keyword evidence="2 4" id="KW-0479">Metal-binding</keyword>
<dbReference type="EMBL" id="JAHLFP010000036">
    <property type="protein sequence ID" value="MBU3806194.1"/>
    <property type="molecule type" value="Genomic_DNA"/>
</dbReference>
<dbReference type="Pfam" id="PF13531">
    <property type="entry name" value="SBP_bac_11"/>
    <property type="match status" value="1"/>
</dbReference>
<gene>
    <name evidence="6" type="primary">modA</name>
    <name evidence="6" type="ORF">H9882_04805</name>
</gene>
<dbReference type="NCBIfam" id="TIGR01256">
    <property type="entry name" value="modA"/>
    <property type="match status" value="1"/>
</dbReference>
<feature type="signal peptide" evidence="5">
    <location>
        <begin position="1"/>
        <end position="20"/>
    </location>
</feature>
<sequence length="272" mass="29272">MKYLLIALLSCLMLTGCTPARQSHYPSQTQPTVLSVFAASSLSEPLTDIATQYQHLHPEVELQFTFDSSGTLKTQLEQGAVCDLFISASSSVMDALSPSQDTPDSRTGTGLIDQNSRVDLLKNKLVLAVAPGNPGNVQRFTDLTSEQVTSIAIGNMDVPAGQYAMQVFDALGITETLESQQKLTYGSSVTEIINQIALGAVDCGIVYITDAATAPLYVVETAQSDWHDPIVYPGAVTTSSQHPQQAQDFLDFLQSSPIAHEIFINIGFQPLT</sequence>